<dbReference type="Proteomes" id="UP000566819">
    <property type="component" value="Unassembled WGS sequence"/>
</dbReference>
<dbReference type="OrthoDB" id="3687641at2759"/>
<protein>
    <submittedName>
        <fullName evidence="5">Uncharacterized protein</fullName>
    </submittedName>
</protein>
<gene>
    <name evidence="5" type="ORF">G7Y89_g7488</name>
</gene>
<keyword evidence="4" id="KW-0812">Transmembrane</keyword>
<sequence>MSFLPSKKPYSLLSGEDNTTEDCSSSEFPLHLSAKRNSRYWKACRTCIYSVVIFAVGTLLFFGGKHYERLERQQKHEDILSLPGRVPVPFNYNRTFGEAPSNQTDEAWQNIFPPKNGFFDNATTDNRRGAFAFYHQLHCLHALQIGYYEAVSAANEGRRLSEDFLEDGSNMGSAKHVRHCVDYLRQSLMCHADTNVEPEIPGGKEVVGFGTVHYCRDYGAVLQWLNEL</sequence>
<dbReference type="PANTHER" id="PTHR33365">
    <property type="entry name" value="YALI0B05434P"/>
    <property type="match status" value="1"/>
</dbReference>
<evidence type="ECO:0000256" key="3">
    <source>
        <dbReference type="ARBA" id="ARBA00035112"/>
    </source>
</evidence>
<keyword evidence="4" id="KW-1133">Transmembrane helix</keyword>
<evidence type="ECO:0000256" key="4">
    <source>
        <dbReference type="SAM" id="Phobius"/>
    </source>
</evidence>
<dbReference type="InterPro" id="IPR021765">
    <property type="entry name" value="UstYa-like"/>
</dbReference>
<dbReference type="Pfam" id="PF11807">
    <property type="entry name" value="UstYa"/>
    <property type="match status" value="1"/>
</dbReference>
<dbReference type="GO" id="GO:0016491">
    <property type="term" value="F:oxidoreductase activity"/>
    <property type="evidence" value="ECO:0007669"/>
    <property type="project" value="UniProtKB-KW"/>
</dbReference>
<dbReference type="EMBL" id="JAAMPI010000528">
    <property type="protein sequence ID" value="KAF4630648.1"/>
    <property type="molecule type" value="Genomic_DNA"/>
</dbReference>
<comment type="caution">
    <text evidence="5">The sequence shown here is derived from an EMBL/GenBank/DDBJ whole genome shotgun (WGS) entry which is preliminary data.</text>
</comment>
<evidence type="ECO:0000256" key="2">
    <source>
        <dbReference type="ARBA" id="ARBA00023002"/>
    </source>
</evidence>
<accession>A0A8H4RKD2</accession>
<evidence type="ECO:0000313" key="6">
    <source>
        <dbReference type="Proteomes" id="UP000566819"/>
    </source>
</evidence>
<name>A0A8H4RKD2_9HELO</name>
<proteinExistence type="inferred from homology"/>
<evidence type="ECO:0000256" key="1">
    <source>
        <dbReference type="ARBA" id="ARBA00004685"/>
    </source>
</evidence>
<organism evidence="5 6">
    <name type="scientific">Cudoniella acicularis</name>
    <dbReference type="NCBI Taxonomy" id="354080"/>
    <lineage>
        <taxon>Eukaryota</taxon>
        <taxon>Fungi</taxon>
        <taxon>Dikarya</taxon>
        <taxon>Ascomycota</taxon>
        <taxon>Pezizomycotina</taxon>
        <taxon>Leotiomycetes</taxon>
        <taxon>Helotiales</taxon>
        <taxon>Tricladiaceae</taxon>
        <taxon>Cudoniella</taxon>
    </lineage>
</organism>
<dbReference type="PANTHER" id="PTHR33365:SF11">
    <property type="entry name" value="TAT PATHWAY SIGNAL SEQUENCE"/>
    <property type="match status" value="1"/>
</dbReference>
<reference evidence="5 6" key="1">
    <citation type="submission" date="2020-03" db="EMBL/GenBank/DDBJ databases">
        <title>Draft Genome Sequence of Cudoniella acicularis.</title>
        <authorList>
            <person name="Buettner E."/>
            <person name="Kellner H."/>
        </authorList>
    </citation>
    <scope>NUCLEOTIDE SEQUENCE [LARGE SCALE GENOMIC DNA]</scope>
    <source>
        <strain evidence="5 6">DSM 108380</strain>
    </source>
</reference>
<dbReference type="AlphaFoldDB" id="A0A8H4RKD2"/>
<comment type="pathway">
    <text evidence="1">Mycotoxin biosynthesis.</text>
</comment>
<keyword evidence="2" id="KW-0560">Oxidoreductase</keyword>
<keyword evidence="4" id="KW-0472">Membrane</keyword>
<evidence type="ECO:0000313" key="5">
    <source>
        <dbReference type="EMBL" id="KAF4630648.1"/>
    </source>
</evidence>
<comment type="similarity">
    <text evidence="3">Belongs to the ustYa family.</text>
</comment>
<feature type="transmembrane region" description="Helical" evidence="4">
    <location>
        <begin position="46"/>
        <end position="64"/>
    </location>
</feature>
<keyword evidence="6" id="KW-1185">Reference proteome</keyword>
<dbReference type="GO" id="GO:0043386">
    <property type="term" value="P:mycotoxin biosynthetic process"/>
    <property type="evidence" value="ECO:0007669"/>
    <property type="project" value="InterPro"/>
</dbReference>